<comment type="caution">
    <text evidence="3">The sequence shown here is derived from an EMBL/GenBank/DDBJ whole genome shotgun (WGS) entry which is preliminary data.</text>
</comment>
<dbReference type="SMART" id="SM00028">
    <property type="entry name" value="TPR"/>
    <property type="match status" value="3"/>
</dbReference>
<gene>
    <name evidence="3" type="ORF">ENJ89_03470</name>
</gene>
<dbReference type="SUPFAM" id="SSF48452">
    <property type="entry name" value="TPR-like"/>
    <property type="match status" value="1"/>
</dbReference>
<dbReference type="InterPro" id="IPR019734">
    <property type="entry name" value="TPR_rpt"/>
</dbReference>
<sequence length="272" mass="30899">MKIFFRTFVLVMTAALLFSCSSNKEAKEENPMTAEEMMAIGDQQFDQGMYKKALETYQSLLINFPTSDLHIDAKLKIAAAYGQLEDYENQMQTLLQLLNENIIPERVPEIYTQIGKFYENFARYNPGTVTSDTTDYLKAIEYYKKAVEYENSKDNLSKAKAMYRRALVEAKIGRLNDAVAHYNFVVQNFPNSPYAVLAQVKLKDPSDTSELATDESSLEKYRETILGGVPEQTQPAMEQAPQPQQEVKTPTTQKEAQDVLFESSKQDTTGNK</sequence>
<feature type="region of interest" description="Disordered" evidence="1">
    <location>
        <begin position="226"/>
        <end position="272"/>
    </location>
</feature>
<evidence type="ECO:0000313" key="3">
    <source>
        <dbReference type="EMBL" id="HHJ52232.1"/>
    </source>
</evidence>
<dbReference type="PROSITE" id="PS51257">
    <property type="entry name" value="PROKAR_LIPOPROTEIN"/>
    <property type="match status" value="1"/>
</dbReference>
<evidence type="ECO:0000256" key="1">
    <source>
        <dbReference type="SAM" id="MobiDB-lite"/>
    </source>
</evidence>
<evidence type="ECO:0000256" key="2">
    <source>
        <dbReference type="SAM" id="SignalP"/>
    </source>
</evidence>
<feature type="chain" id="PRO_5030920195" evidence="2">
    <location>
        <begin position="27"/>
        <end position="272"/>
    </location>
</feature>
<organism evidence="3">
    <name type="scientific">Caldithrix abyssi</name>
    <dbReference type="NCBI Taxonomy" id="187145"/>
    <lineage>
        <taxon>Bacteria</taxon>
        <taxon>Pseudomonadati</taxon>
        <taxon>Calditrichota</taxon>
        <taxon>Calditrichia</taxon>
        <taxon>Calditrichales</taxon>
        <taxon>Calditrichaceae</taxon>
        <taxon>Caldithrix</taxon>
    </lineage>
</organism>
<feature type="signal peptide" evidence="2">
    <location>
        <begin position="1"/>
        <end position="26"/>
    </location>
</feature>
<reference evidence="3" key="1">
    <citation type="journal article" date="2020" name="mSystems">
        <title>Genome- and Community-Level Interaction Insights into Carbon Utilization and Element Cycling Functions of Hydrothermarchaeota in Hydrothermal Sediment.</title>
        <authorList>
            <person name="Zhou Z."/>
            <person name="Liu Y."/>
            <person name="Xu W."/>
            <person name="Pan J."/>
            <person name="Luo Z.H."/>
            <person name="Li M."/>
        </authorList>
    </citation>
    <scope>NUCLEOTIDE SEQUENCE [LARGE SCALE GENOMIC DNA]</scope>
    <source>
        <strain evidence="3">HyVt-527</strain>
    </source>
</reference>
<feature type="compositionally biased region" description="Low complexity" evidence="1">
    <location>
        <begin position="230"/>
        <end position="246"/>
    </location>
</feature>
<dbReference type="Proteomes" id="UP000886124">
    <property type="component" value="Unassembled WGS sequence"/>
</dbReference>
<dbReference type="AlphaFoldDB" id="A0A7V5PNY2"/>
<protein>
    <submittedName>
        <fullName evidence="3">Tetratricopeptide repeat protein</fullName>
    </submittedName>
</protein>
<dbReference type="Pfam" id="PF13174">
    <property type="entry name" value="TPR_6"/>
    <property type="match status" value="2"/>
</dbReference>
<dbReference type="EMBL" id="DROD01000237">
    <property type="protein sequence ID" value="HHJ52232.1"/>
    <property type="molecule type" value="Genomic_DNA"/>
</dbReference>
<proteinExistence type="predicted"/>
<dbReference type="Gene3D" id="1.25.40.10">
    <property type="entry name" value="Tetratricopeptide repeat domain"/>
    <property type="match status" value="1"/>
</dbReference>
<accession>A0A7V5PNY2</accession>
<keyword evidence="2" id="KW-0732">Signal</keyword>
<name>A0A7V5PNY2_CALAY</name>
<dbReference type="InterPro" id="IPR011990">
    <property type="entry name" value="TPR-like_helical_dom_sf"/>
</dbReference>